<organism evidence="1 2">
    <name type="scientific">Linum trigynum</name>
    <dbReference type="NCBI Taxonomy" id="586398"/>
    <lineage>
        <taxon>Eukaryota</taxon>
        <taxon>Viridiplantae</taxon>
        <taxon>Streptophyta</taxon>
        <taxon>Embryophyta</taxon>
        <taxon>Tracheophyta</taxon>
        <taxon>Spermatophyta</taxon>
        <taxon>Magnoliopsida</taxon>
        <taxon>eudicotyledons</taxon>
        <taxon>Gunneridae</taxon>
        <taxon>Pentapetalae</taxon>
        <taxon>rosids</taxon>
        <taxon>fabids</taxon>
        <taxon>Malpighiales</taxon>
        <taxon>Linaceae</taxon>
        <taxon>Linum</taxon>
    </lineage>
</organism>
<dbReference type="PANTHER" id="PTHR35546:SF16">
    <property type="entry name" value="F-BOX ASSOCIATED UBIQUITINATION EFFECTOR FAMILY PROTEIN-RELATED"/>
    <property type="match status" value="1"/>
</dbReference>
<evidence type="ECO:0008006" key="3">
    <source>
        <dbReference type="Google" id="ProtNLM"/>
    </source>
</evidence>
<dbReference type="AlphaFoldDB" id="A0AAV2GUS6"/>
<sequence>MTCVTNEPRGLHRYYVVKPATKQFFPLPNPKTKHFTRHPVGMIVLRSHPLRFKLVRLSNSTHSHRNNTLLLRCEVFDSECWSWKKQRQLDIIDHNVQPLPLQRDEEKYLEPESPVAARGSLHWLTFHGRVSAFHGDTSDTWECFPLPREIREKDRYEGAMQLAEYEGKLGAMFTGWESGVMELWVLERYCGDEKRWEERLRLDLKERAAVRVLGFCDADTVVLERRDGGVAVCEFRVGRMTVVEGLRCTSWLDGIFVVRSDLERTEFGRPDGKKDVGFERKRKRRRKKKKKVDSCLERELDMC</sequence>
<evidence type="ECO:0000313" key="2">
    <source>
        <dbReference type="Proteomes" id="UP001497516"/>
    </source>
</evidence>
<evidence type="ECO:0000313" key="1">
    <source>
        <dbReference type="EMBL" id="CAL1413904.1"/>
    </source>
</evidence>
<dbReference type="InterPro" id="IPR055290">
    <property type="entry name" value="At3g26010-like"/>
</dbReference>
<dbReference type="EMBL" id="OZ034822">
    <property type="protein sequence ID" value="CAL1413904.1"/>
    <property type="molecule type" value="Genomic_DNA"/>
</dbReference>
<accession>A0AAV2GUS6</accession>
<gene>
    <name evidence="1" type="ORF">LTRI10_LOCUS53099</name>
</gene>
<proteinExistence type="predicted"/>
<dbReference type="PANTHER" id="PTHR35546">
    <property type="entry name" value="F-BOX PROTEIN INTERACTION DOMAIN PROTEIN-RELATED"/>
    <property type="match status" value="1"/>
</dbReference>
<name>A0AAV2GUS6_9ROSI</name>
<dbReference type="Proteomes" id="UP001497516">
    <property type="component" value="Chromosome 9"/>
</dbReference>
<protein>
    <recommendedName>
        <fullName evidence="3">F-box associated domain-containing protein</fullName>
    </recommendedName>
</protein>
<dbReference type="InterPro" id="IPR017451">
    <property type="entry name" value="F-box-assoc_interact_dom"/>
</dbReference>
<dbReference type="NCBIfam" id="TIGR01640">
    <property type="entry name" value="F_box_assoc_1"/>
    <property type="match status" value="1"/>
</dbReference>
<keyword evidence="2" id="KW-1185">Reference proteome</keyword>
<reference evidence="1 2" key="1">
    <citation type="submission" date="2024-04" db="EMBL/GenBank/DDBJ databases">
        <authorList>
            <person name="Fracassetti M."/>
        </authorList>
    </citation>
    <scope>NUCLEOTIDE SEQUENCE [LARGE SCALE GENOMIC DNA]</scope>
</reference>